<evidence type="ECO:0000259" key="2">
    <source>
        <dbReference type="PROSITE" id="PS50042"/>
    </source>
</evidence>
<dbReference type="InterPro" id="IPR050503">
    <property type="entry name" value="cAMP-dep_PK_reg_su-like"/>
</dbReference>
<dbReference type="AlphaFoldDB" id="A0A9N8YQ78"/>
<accession>A0A9N8YQ78</accession>
<dbReference type="InterPro" id="IPR018488">
    <property type="entry name" value="cNMP-bd_CS"/>
</dbReference>
<dbReference type="PROSITE" id="PS00888">
    <property type="entry name" value="CNMP_BINDING_1"/>
    <property type="match status" value="2"/>
</dbReference>
<feature type="domain" description="Cyclic nucleotide-binding" evidence="2">
    <location>
        <begin position="305"/>
        <end position="410"/>
    </location>
</feature>
<dbReference type="PANTHER" id="PTHR11635:SF152">
    <property type="entry name" value="CAMP-DEPENDENT PROTEIN KINASE TYPE I REGULATORY SUBUNIT-RELATED"/>
    <property type="match status" value="1"/>
</dbReference>
<feature type="compositionally biased region" description="Low complexity" evidence="1">
    <location>
        <begin position="449"/>
        <end position="464"/>
    </location>
</feature>
<dbReference type="CDD" id="cd22961">
    <property type="entry name" value="DD_TEX55-like"/>
    <property type="match status" value="1"/>
</dbReference>
<dbReference type="OrthoDB" id="417078at2759"/>
<gene>
    <name evidence="3" type="ORF">DEBURN_LOCUS2003</name>
</gene>
<feature type="domain" description="Cyclic nucleotide-binding" evidence="2">
    <location>
        <begin position="186"/>
        <end position="302"/>
    </location>
</feature>
<reference evidence="3" key="1">
    <citation type="submission" date="2021-06" db="EMBL/GenBank/DDBJ databases">
        <authorList>
            <person name="Kallberg Y."/>
            <person name="Tangrot J."/>
            <person name="Rosling A."/>
        </authorList>
    </citation>
    <scope>NUCLEOTIDE SEQUENCE</scope>
    <source>
        <strain evidence="3">AZ414A</strain>
    </source>
</reference>
<dbReference type="Proteomes" id="UP000789706">
    <property type="component" value="Unassembled WGS sequence"/>
</dbReference>
<sequence length="483" mass="54535">MQDSRAESYMEHHDLKNLFNELEGGLQRHQPNDPLDYIVGCVKTVQQIKRESKGPLLYSKLFEECTTQKHNAVVNDQYNEHTLDTLTEYPQEALPPPSHYNPYQLTFDQHVPHQDDQSHRRFIIPQHNLSARFMRNHSSSVGRRGRRSSVSAESIKPSDDPNDRLIIPKSDEIKKRIEASTFQNLLFKNLDCEIKQQVFDAMSEVSVQQNDVIIRQGDDGDYFYVIEHGLFEIFIDNKKEQLELGGGTSFGELALMYNVPRAATVRAKTNATLWRLDRVNFRKTLSNCAYRKRKTYETFLRSVNFFNSLTPTEIVKLADSLEPFNYDDGECIITQGDPGEYFYILEQGQVSVSRIDENGIEQNFPNLQVGDYFGELALLNDQPRKATVVARGPVRVAALRRDAFVRVLGPLINYDPSYSPVPSGSLHGDINVSNHNSGDEGMVMDEDCSSTSSTTTIKSPSLTPSPKPAKKSGYSGAGGVDVL</sequence>
<feature type="region of interest" description="Disordered" evidence="1">
    <location>
        <begin position="134"/>
        <end position="166"/>
    </location>
</feature>
<dbReference type="InterPro" id="IPR014710">
    <property type="entry name" value="RmlC-like_jellyroll"/>
</dbReference>
<dbReference type="SUPFAM" id="SSF51206">
    <property type="entry name" value="cAMP-binding domain-like"/>
    <property type="match status" value="2"/>
</dbReference>
<dbReference type="PRINTS" id="PR00103">
    <property type="entry name" value="CAMPKINASE"/>
</dbReference>
<dbReference type="PANTHER" id="PTHR11635">
    <property type="entry name" value="CAMP-DEPENDENT PROTEIN KINASE REGULATORY CHAIN"/>
    <property type="match status" value="1"/>
</dbReference>
<dbReference type="Pfam" id="PF00027">
    <property type="entry name" value="cNMP_binding"/>
    <property type="match status" value="2"/>
</dbReference>
<comment type="caution">
    <text evidence="3">The sequence shown here is derived from an EMBL/GenBank/DDBJ whole genome shotgun (WGS) entry which is preliminary data.</text>
</comment>
<proteinExistence type="predicted"/>
<dbReference type="GO" id="GO:0005952">
    <property type="term" value="C:cAMP-dependent protein kinase complex"/>
    <property type="evidence" value="ECO:0007669"/>
    <property type="project" value="InterPro"/>
</dbReference>
<dbReference type="GO" id="GO:0030552">
    <property type="term" value="F:cAMP binding"/>
    <property type="evidence" value="ECO:0007669"/>
    <property type="project" value="TreeGrafter"/>
</dbReference>
<dbReference type="SMART" id="SM00100">
    <property type="entry name" value="cNMP"/>
    <property type="match status" value="2"/>
</dbReference>
<dbReference type="CDD" id="cd00038">
    <property type="entry name" value="CAP_ED"/>
    <property type="match status" value="2"/>
</dbReference>
<dbReference type="GO" id="GO:0005829">
    <property type="term" value="C:cytosol"/>
    <property type="evidence" value="ECO:0007669"/>
    <property type="project" value="TreeGrafter"/>
</dbReference>
<dbReference type="PROSITE" id="PS00889">
    <property type="entry name" value="CNMP_BINDING_2"/>
    <property type="match status" value="1"/>
</dbReference>
<keyword evidence="4" id="KW-1185">Reference proteome</keyword>
<dbReference type="GO" id="GO:0004862">
    <property type="term" value="F:cAMP-dependent protein kinase inhibitor activity"/>
    <property type="evidence" value="ECO:0007669"/>
    <property type="project" value="TreeGrafter"/>
</dbReference>
<evidence type="ECO:0000313" key="3">
    <source>
        <dbReference type="EMBL" id="CAG8449082.1"/>
    </source>
</evidence>
<dbReference type="EMBL" id="CAJVPK010000102">
    <property type="protein sequence ID" value="CAG8449082.1"/>
    <property type="molecule type" value="Genomic_DNA"/>
</dbReference>
<dbReference type="PROSITE" id="PS50042">
    <property type="entry name" value="CNMP_BINDING_3"/>
    <property type="match status" value="2"/>
</dbReference>
<dbReference type="Gene3D" id="2.60.120.10">
    <property type="entry name" value="Jelly Rolls"/>
    <property type="match status" value="2"/>
</dbReference>
<dbReference type="InterPro" id="IPR000595">
    <property type="entry name" value="cNMP-bd_dom"/>
</dbReference>
<name>A0A9N8YQ78_9GLOM</name>
<feature type="region of interest" description="Disordered" evidence="1">
    <location>
        <begin position="430"/>
        <end position="483"/>
    </location>
</feature>
<evidence type="ECO:0000313" key="4">
    <source>
        <dbReference type="Proteomes" id="UP000789706"/>
    </source>
</evidence>
<evidence type="ECO:0000256" key="1">
    <source>
        <dbReference type="SAM" id="MobiDB-lite"/>
    </source>
</evidence>
<protein>
    <submittedName>
        <fullName evidence="3">7277_t:CDS:1</fullName>
    </submittedName>
</protein>
<dbReference type="InterPro" id="IPR018490">
    <property type="entry name" value="cNMP-bd_dom_sf"/>
</dbReference>
<dbReference type="GO" id="GO:0034236">
    <property type="term" value="F:protein kinase A catalytic subunit binding"/>
    <property type="evidence" value="ECO:0007669"/>
    <property type="project" value="TreeGrafter"/>
</dbReference>
<organism evidence="3 4">
    <name type="scientific">Diversispora eburnea</name>
    <dbReference type="NCBI Taxonomy" id="1213867"/>
    <lineage>
        <taxon>Eukaryota</taxon>
        <taxon>Fungi</taxon>
        <taxon>Fungi incertae sedis</taxon>
        <taxon>Mucoromycota</taxon>
        <taxon>Glomeromycotina</taxon>
        <taxon>Glomeromycetes</taxon>
        <taxon>Diversisporales</taxon>
        <taxon>Diversisporaceae</taxon>
        <taxon>Diversispora</taxon>
    </lineage>
</organism>